<dbReference type="InterPro" id="IPR007407">
    <property type="entry name" value="DUF459"/>
</dbReference>
<dbReference type="GO" id="GO:0004622">
    <property type="term" value="F:phosphatidylcholine lysophospholipase activity"/>
    <property type="evidence" value="ECO:0007669"/>
    <property type="project" value="TreeGrafter"/>
</dbReference>
<sequence length="333" mass="36223">MAPIPDKANPAKADGPLNIHVFGDSLGDGVWAGLYRKLPKADGYKVTKHSRVSTGLVRKDFYDWSKAVRQIVAVHRVDVAVVMIGTNDRQAIVENGRHALRSATWEKIYKARIDDLTQVLKDEGAQVFWVELPAMRSPRFGRDMQYFNSLFEERAAANGITYVRTWQRTLGDNGAYSAYGTDDRGRKRKMRTNDGIHFTMSGYIKLAGFVTDAMADVPGQQSDAQPAADVIPASVKTPVAPVSPALPEVTAPEIAAPAPVARPARSEIMPSQLDGQPEDVQRSERAGVSEVASGIAHALSELRGFVLPEAKPGRADDLRQPQGTSPSDPQPGQ</sequence>
<organism evidence="2 3">
    <name type="scientific">Pyruvatibacter mobilis</name>
    <dbReference type="NCBI Taxonomy" id="1712261"/>
    <lineage>
        <taxon>Bacteria</taxon>
        <taxon>Pseudomonadati</taxon>
        <taxon>Pseudomonadota</taxon>
        <taxon>Alphaproteobacteria</taxon>
        <taxon>Hyphomicrobiales</taxon>
        <taxon>Parvibaculaceae</taxon>
        <taxon>Pyruvatibacter</taxon>
    </lineage>
</organism>
<dbReference type="GeneID" id="300653657"/>
<accession>A0A845Q8G8</accession>
<proteinExistence type="predicted"/>
<evidence type="ECO:0000256" key="1">
    <source>
        <dbReference type="SAM" id="MobiDB-lite"/>
    </source>
</evidence>
<keyword evidence="3" id="KW-1185">Reference proteome</keyword>
<dbReference type="InterPro" id="IPR051532">
    <property type="entry name" value="Ester_Hydrolysis_Enzymes"/>
</dbReference>
<dbReference type="RefSeq" id="WP_160586725.1">
    <property type="nucleotide sequence ID" value="NZ_BMHN01000001.1"/>
</dbReference>
<comment type="caution">
    <text evidence="2">The sequence shown here is derived from an EMBL/GenBank/DDBJ whole genome shotgun (WGS) entry which is preliminary data.</text>
</comment>
<dbReference type="SUPFAM" id="SSF52266">
    <property type="entry name" value="SGNH hydrolase"/>
    <property type="match status" value="1"/>
</dbReference>
<reference evidence="2 3" key="1">
    <citation type="journal article" date="2016" name="Int. J. Syst. Evol. Microbiol.">
        <title>Pyruvatibacter mobilis gen. nov., sp. nov., a marine bacterium from the culture broth of Picochlorum sp. 122.</title>
        <authorList>
            <person name="Wang G."/>
            <person name="Tang M."/>
            <person name="Wu H."/>
            <person name="Dai S."/>
            <person name="Li T."/>
            <person name="Chen C."/>
            <person name="He H."/>
            <person name="Fan J."/>
            <person name="Xiang W."/>
            <person name="Li X."/>
        </authorList>
    </citation>
    <scope>NUCLEOTIDE SEQUENCE [LARGE SCALE GENOMIC DNA]</scope>
    <source>
        <strain evidence="2 3">GYP-11</strain>
    </source>
</reference>
<name>A0A845Q8G8_9HYPH</name>
<dbReference type="AlphaFoldDB" id="A0A845Q8G8"/>
<gene>
    <name evidence="2" type="ORF">GTQ45_02870</name>
</gene>
<dbReference type="Pfam" id="PF04311">
    <property type="entry name" value="DUF459"/>
    <property type="match status" value="1"/>
</dbReference>
<dbReference type="Gene3D" id="3.40.50.1110">
    <property type="entry name" value="SGNH hydrolase"/>
    <property type="match status" value="1"/>
</dbReference>
<dbReference type="PANTHER" id="PTHR30383">
    <property type="entry name" value="THIOESTERASE 1/PROTEASE 1/LYSOPHOSPHOLIPASE L1"/>
    <property type="match status" value="1"/>
</dbReference>
<feature type="region of interest" description="Disordered" evidence="1">
    <location>
        <begin position="307"/>
        <end position="333"/>
    </location>
</feature>
<dbReference type="PANTHER" id="PTHR30383:SF24">
    <property type="entry name" value="THIOESTERASE 1_PROTEASE 1_LYSOPHOSPHOLIPASE L1"/>
    <property type="match status" value="1"/>
</dbReference>
<dbReference type="Proteomes" id="UP000470384">
    <property type="component" value="Unassembled WGS sequence"/>
</dbReference>
<evidence type="ECO:0000313" key="2">
    <source>
        <dbReference type="EMBL" id="NBG94669.1"/>
    </source>
</evidence>
<evidence type="ECO:0000313" key="3">
    <source>
        <dbReference type="Proteomes" id="UP000470384"/>
    </source>
</evidence>
<dbReference type="EMBL" id="WXYQ01000001">
    <property type="protein sequence ID" value="NBG94669.1"/>
    <property type="molecule type" value="Genomic_DNA"/>
</dbReference>
<dbReference type="OrthoDB" id="9805649at2"/>
<protein>
    <submittedName>
        <fullName evidence="2">DUF459 domain-containing protein</fullName>
    </submittedName>
</protein>
<dbReference type="InterPro" id="IPR036514">
    <property type="entry name" value="SGNH_hydro_sf"/>
</dbReference>